<name>A0ABS8DG79_9FIRM</name>
<feature type="domain" description="Amine oxidase" evidence="6">
    <location>
        <begin position="14"/>
        <end position="479"/>
    </location>
</feature>
<evidence type="ECO:0000313" key="8">
    <source>
        <dbReference type="Proteomes" id="UP001299546"/>
    </source>
</evidence>
<protein>
    <submittedName>
        <fullName evidence="7">NAD(P)/FAD-dependent oxidoreductase</fullName>
    </submittedName>
</protein>
<evidence type="ECO:0000256" key="5">
    <source>
        <dbReference type="ARBA" id="ARBA00023027"/>
    </source>
</evidence>
<gene>
    <name evidence="7" type="ORF">LIZ65_08945</name>
</gene>
<dbReference type="Pfam" id="PF01593">
    <property type="entry name" value="Amino_oxidase"/>
    <property type="match status" value="1"/>
</dbReference>
<dbReference type="InterPro" id="IPR052206">
    <property type="entry name" value="Retinol_saturase"/>
</dbReference>
<dbReference type="InterPro" id="IPR002937">
    <property type="entry name" value="Amino_oxidase"/>
</dbReference>
<comment type="caution">
    <text evidence="7">The sequence shown here is derived from an EMBL/GenBank/DDBJ whole genome shotgun (WGS) entry which is preliminary data.</text>
</comment>
<reference evidence="7 8" key="1">
    <citation type="submission" date="2021-10" db="EMBL/GenBank/DDBJ databases">
        <title>Collection of gut derived symbiotic bacterial strains cultured from healthy donors.</title>
        <authorList>
            <person name="Lin H."/>
            <person name="Littmann E."/>
            <person name="Kohout C."/>
            <person name="Pamer E.G."/>
        </authorList>
    </citation>
    <scope>NUCLEOTIDE SEQUENCE [LARGE SCALE GENOMIC DNA]</scope>
    <source>
        <strain evidence="7 8">DFI.1.165</strain>
    </source>
</reference>
<evidence type="ECO:0000256" key="2">
    <source>
        <dbReference type="ARBA" id="ARBA00022729"/>
    </source>
</evidence>
<evidence type="ECO:0000256" key="4">
    <source>
        <dbReference type="ARBA" id="ARBA00022857"/>
    </source>
</evidence>
<evidence type="ECO:0000259" key="6">
    <source>
        <dbReference type="Pfam" id="PF01593"/>
    </source>
</evidence>
<dbReference type="PANTHER" id="PTHR46091">
    <property type="entry name" value="BLR7054 PROTEIN"/>
    <property type="match status" value="1"/>
</dbReference>
<dbReference type="Proteomes" id="UP001299546">
    <property type="component" value="Unassembled WGS sequence"/>
</dbReference>
<keyword evidence="3" id="KW-0274">FAD</keyword>
<organism evidence="7 8">
    <name type="scientific">Bariatricus massiliensis</name>
    <dbReference type="NCBI Taxonomy" id="1745713"/>
    <lineage>
        <taxon>Bacteria</taxon>
        <taxon>Bacillati</taxon>
        <taxon>Bacillota</taxon>
        <taxon>Clostridia</taxon>
        <taxon>Lachnospirales</taxon>
        <taxon>Lachnospiraceae</taxon>
        <taxon>Bariatricus</taxon>
    </lineage>
</organism>
<dbReference type="PANTHER" id="PTHR46091:SF3">
    <property type="entry name" value="AMINE OXIDASE DOMAIN-CONTAINING PROTEIN"/>
    <property type="match status" value="1"/>
</dbReference>
<evidence type="ECO:0000256" key="1">
    <source>
        <dbReference type="ARBA" id="ARBA00022630"/>
    </source>
</evidence>
<evidence type="ECO:0000256" key="3">
    <source>
        <dbReference type="ARBA" id="ARBA00022827"/>
    </source>
</evidence>
<dbReference type="Gene3D" id="3.50.50.60">
    <property type="entry name" value="FAD/NAD(P)-binding domain"/>
    <property type="match status" value="2"/>
</dbReference>
<keyword evidence="2" id="KW-0732">Signal</keyword>
<keyword evidence="4" id="KW-0521">NADP</keyword>
<sequence>MLTYDVVVVGAGNAGMSAACKLAMSGQKTLLIEQHNLPGGCATSFRRGRFEFETSLHELCDYGPASDPGDVRLLLKDYGINVKFLEVPDTFRVISTARSGREIDAAMPVGQKAFIDKMEEYVPGSRASMEDFFTLGDECNAATIYINQSNGSPDSEYMKKHFPNFLRTAAHTTNKVLDALKMPRDAQDILNTYWSYLGVDTERLTFMHYAAMVHKYVTRSAYIPELTSHGLSLAFIDRFQQLGGEVWFNTKVEKVLFENGAVSGVSTTQGDVAAKHVILNCNPHTAYATMLPKEVIPEREIRLANARTHSARAFVLYLGLNKTAEQLGLTDYSIFMPPTMDTAKAYQALSSLETNDYIISLCYNIVNPKASPEGTCMLSFTTFYSDEVWKDISPENYVNTKNQIASRMIDKFERKTGVKLRDYIEEAEVATPWTFARYINTPQGTMYGYETNEWDSMMARLMSLNTDYPIPGLKFAGAHGPRGDGYSSTYICGELIARLTLKDMAEEAK</sequence>
<evidence type="ECO:0000313" key="7">
    <source>
        <dbReference type="EMBL" id="MCB7387416.1"/>
    </source>
</evidence>
<keyword evidence="8" id="KW-1185">Reference proteome</keyword>
<keyword evidence="5" id="KW-0520">NAD</keyword>
<dbReference type="InterPro" id="IPR036188">
    <property type="entry name" value="FAD/NAD-bd_sf"/>
</dbReference>
<dbReference type="RefSeq" id="WP_066737641.1">
    <property type="nucleotide sequence ID" value="NZ_JAJCIQ010000005.1"/>
</dbReference>
<keyword evidence="1" id="KW-0285">Flavoprotein</keyword>
<dbReference type="EMBL" id="JAJCIS010000004">
    <property type="protein sequence ID" value="MCB7387416.1"/>
    <property type="molecule type" value="Genomic_DNA"/>
</dbReference>
<proteinExistence type="predicted"/>
<dbReference type="SUPFAM" id="SSF51905">
    <property type="entry name" value="FAD/NAD(P)-binding domain"/>
    <property type="match status" value="1"/>
</dbReference>
<accession>A0ABS8DG79</accession>